<reference evidence="4 5" key="1">
    <citation type="submission" date="2017-09" db="EMBL/GenBank/DDBJ databases">
        <title>Arcobacter canalis sp. nov., a new species isolated from a water canal contaminated with urban sewage.</title>
        <authorList>
            <person name="Perez-Cataluna A."/>
            <person name="Salas-Masso N."/>
            <person name="Figueras M.J."/>
        </authorList>
    </citation>
    <scope>NUCLEOTIDE SEQUENCE [LARGE SCALE GENOMIC DNA]</scope>
    <source>
        <strain evidence="4 5">F98-3</strain>
    </source>
</reference>
<protein>
    <submittedName>
        <fullName evidence="4">Uncharacterized protein</fullName>
    </submittedName>
</protein>
<dbReference type="EMBL" id="CP032098">
    <property type="protein sequence ID" value="AXX91893.1"/>
    <property type="molecule type" value="Genomic_DNA"/>
</dbReference>
<name>A0A2G1DEC7_9BACT</name>
<proteinExistence type="predicted"/>
<keyword evidence="5" id="KW-1185">Reference proteome</keyword>
<evidence type="ECO:0000313" key="3">
    <source>
        <dbReference type="EMBL" id="AXX93243.1"/>
    </source>
</evidence>
<gene>
    <name evidence="1" type="ORF">AMOL_0106</name>
    <name evidence="2" type="ORF">AMOL_0900</name>
    <name evidence="3" type="ORF">AMOL_2291</name>
    <name evidence="4" type="ORF">CPU12_13465</name>
</gene>
<dbReference type="EMBL" id="CP032098">
    <property type="protein sequence ID" value="AXX91145.1"/>
    <property type="molecule type" value="Genomic_DNA"/>
</dbReference>
<dbReference type="KEGG" id="amol:AMOL_2291"/>
<sequence length="147" mass="16926">MADTHVISALTTKRGELLGSIRHYKQLITSLDKDLATIDATIRIFEPDYKFDSTKIVNKHRRNTYFNNGEAKILILDTLRVKSEPIRTDDLSDIVASKKGLFFENDYETRSFRKAIISALNNLEKDNLVQRVSKEGLVITWKIKKLN</sequence>
<dbReference type="Proteomes" id="UP000262712">
    <property type="component" value="Chromosome"/>
</dbReference>
<dbReference type="RefSeq" id="WP_099343633.1">
    <property type="nucleotide sequence ID" value="NZ_CP032098.1"/>
</dbReference>
<dbReference type="KEGG" id="amol:AMOL_0900"/>
<reference evidence="1 6" key="2">
    <citation type="submission" date="2018-08" db="EMBL/GenBank/DDBJ databases">
        <title>Complete genome of the Arcobacter molluscorum type strain LMG 25693.</title>
        <authorList>
            <person name="Miller W.G."/>
            <person name="Yee E."/>
            <person name="Bono J.L."/>
        </authorList>
    </citation>
    <scope>NUCLEOTIDE SEQUENCE [LARGE SCALE GENOMIC DNA]</scope>
    <source>
        <strain evidence="1 6">CECT 7696</strain>
    </source>
</reference>
<evidence type="ECO:0000313" key="6">
    <source>
        <dbReference type="Proteomes" id="UP000262712"/>
    </source>
</evidence>
<dbReference type="AlphaFoldDB" id="A0A2G1DEC7"/>
<dbReference type="KEGG" id="amol:AMOL_0106"/>
<dbReference type="EMBL" id="CP032098">
    <property type="protein sequence ID" value="AXX93243.1"/>
    <property type="molecule type" value="Genomic_DNA"/>
</dbReference>
<evidence type="ECO:0000313" key="5">
    <source>
        <dbReference type="Proteomes" id="UP000221222"/>
    </source>
</evidence>
<organism evidence="4 5">
    <name type="scientific">Malaciobacter molluscorum LMG 25693</name>
    <dbReference type="NCBI Taxonomy" id="870501"/>
    <lineage>
        <taxon>Bacteria</taxon>
        <taxon>Pseudomonadati</taxon>
        <taxon>Campylobacterota</taxon>
        <taxon>Epsilonproteobacteria</taxon>
        <taxon>Campylobacterales</taxon>
        <taxon>Arcobacteraceae</taxon>
        <taxon>Malaciobacter</taxon>
    </lineage>
</organism>
<dbReference type="Proteomes" id="UP000221222">
    <property type="component" value="Unassembled WGS sequence"/>
</dbReference>
<evidence type="ECO:0000313" key="2">
    <source>
        <dbReference type="EMBL" id="AXX91893.1"/>
    </source>
</evidence>
<accession>A0A2G1DEC7</accession>
<evidence type="ECO:0000313" key="1">
    <source>
        <dbReference type="EMBL" id="AXX91145.1"/>
    </source>
</evidence>
<evidence type="ECO:0000313" key="4">
    <source>
        <dbReference type="EMBL" id="PHO16853.1"/>
    </source>
</evidence>
<dbReference type="EMBL" id="NXFY01000034">
    <property type="protein sequence ID" value="PHO16853.1"/>
    <property type="molecule type" value="Genomic_DNA"/>
</dbReference>